<reference evidence="13 14" key="1">
    <citation type="submission" date="2018-11" db="EMBL/GenBank/DDBJ databases">
        <title>Trebonia kvetii gen.nov., sp.nov., a novel acidophilic actinobacterium, and proposal of the new actinobacterial family Treboniaceae fam. nov.</title>
        <authorList>
            <person name="Rapoport D."/>
            <person name="Sagova-Mareckova M."/>
            <person name="Sedlacek I."/>
            <person name="Provaznik J."/>
            <person name="Kralova S."/>
            <person name="Pavlinic D."/>
            <person name="Benes V."/>
            <person name="Kopecky J."/>
        </authorList>
    </citation>
    <scope>NUCLEOTIDE SEQUENCE [LARGE SCALE GENOMIC DNA]</scope>
    <source>
        <strain evidence="13 14">15Tr583</strain>
    </source>
</reference>
<protein>
    <recommendedName>
        <fullName evidence="10">Phosphate transport system permease protein PstA</fullName>
    </recommendedName>
</protein>
<accession>A0A6P2CCF4</accession>
<keyword evidence="5 10" id="KW-1003">Cell membrane</keyword>
<evidence type="ECO:0000256" key="5">
    <source>
        <dbReference type="ARBA" id="ARBA00022475"/>
    </source>
</evidence>
<dbReference type="RefSeq" id="WP_145852021.1">
    <property type="nucleotide sequence ID" value="NZ_RPFW01000001.1"/>
</dbReference>
<dbReference type="PANTHER" id="PTHR42922">
    <property type="entry name" value="PHOSPHATE TRANSPORT SYSTEM PERMEASE PROTEIN PSTA"/>
    <property type="match status" value="1"/>
</dbReference>
<dbReference type="GO" id="GO:0005315">
    <property type="term" value="F:phosphate transmembrane transporter activity"/>
    <property type="evidence" value="ECO:0007669"/>
    <property type="project" value="InterPro"/>
</dbReference>
<name>A0A6P2CCF4_9ACTN</name>
<dbReference type="PROSITE" id="PS50928">
    <property type="entry name" value="ABC_TM1"/>
    <property type="match status" value="1"/>
</dbReference>
<dbReference type="Proteomes" id="UP000460272">
    <property type="component" value="Unassembled WGS sequence"/>
</dbReference>
<comment type="function">
    <text evidence="1">Part of the binding-protein-dependent transport system for phosphate; probably responsible for the translocation of the substrate across the membrane.</text>
</comment>
<dbReference type="SUPFAM" id="SSF161098">
    <property type="entry name" value="MetI-like"/>
    <property type="match status" value="1"/>
</dbReference>
<feature type="region of interest" description="Disordered" evidence="11">
    <location>
        <begin position="1"/>
        <end position="22"/>
    </location>
</feature>
<feature type="transmembrane region" description="Helical" evidence="10">
    <location>
        <begin position="223"/>
        <end position="245"/>
    </location>
</feature>
<keyword evidence="9 10" id="KW-0472">Membrane</keyword>
<dbReference type="Pfam" id="PF00528">
    <property type="entry name" value="BPD_transp_1"/>
    <property type="match status" value="1"/>
</dbReference>
<comment type="subcellular location">
    <subcellularLocation>
        <location evidence="2 10">Cell membrane</location>
        <topology evidence="2 10">Multi-pass membrane protein</topology>
    </subcellularLocation>
</comment>
<organism evidence="13 14">
    <name type="scientific">Trebonia kvetii</name>
    <dbReference type="NCBI Taxonomy" id="2480626"/>
    <lineage>
        <taxon>Bacteria</taxon>
        <taxon>Bacillati</taxon>
        <taxon>Actinomycetota</taxon>
        <taxon>Actinomycetes</taxon>
        <taxon>Streptosporangiales</taxon>
        <taxon>Treboniaceae</taxon>
        <taxon>Trebonia</taxon>
    </lineage>
</organism>
<dbReference type="InterPro" id="IPR000515">
    <property type="entry name" value="MetI-like"/>
</dbReference>
<dbReference type="InterPro" id="IPR051408">
    <property type="entry name" value="Phosphate_transprt_permease"/>
</dbReference>
<evidence type="ECO:0000256" key="8">
    <source>
        <dbReference type="ARBA" id="ARBA00022989"/>
    </source>
</evidence>
<keyword evidence="7 10" id="KW-0812">Transmembrane</keyword>
<feature type="transmembrane region" description="Helical" evidence="10">
    <location>
        <begin position="94"/>
        <end position="111"/>
    </location>
</feature>
<dbReference type="OrthoDB" id="9775069at2"/>
<feature type="transmembrane region" description="Helical" evidence="10">
    <location>
        <begin position="34"/>
        <end position="53"/>
    </location>
</feature>
<evidence type="ECO:0000256" key="6">
    <source>
        <dbReference type="ARBA" id="ARBA00022592"/>
    </source>
</evidence>
<dbReference type="EMBL" id="RPFW01000001">
    <property type="protein sequence ID" value="TVZ07253.1"/>
    <property type="molecule type" value="Genomic_DNA"/>
</dbReference>
<evidence type="ECO:0000256" key="3">
    <source>
        <dbReference type="ARBA" id="ARBA00007069"/>
    </source>
</evidence>
<dbReference type="GO" id="GO:0005886">
    <property type="term" value="C:plasma membrane"/>
    <property type="evidence" value="ECO:0007669"/>
    <property type="project" value="UniProtKB-SubCell"/>
</dbReference>
<dbReference type="InterPro" id="IPR035906">
    <property type="entry name" value="MetI-like_sf"/>
</dbReference>
<keyword evidence="8 10" id="KW-1133">Transmembrane helix</keyword>
<keyword evidence="6" id="KW-0592">Phosphate transport</keyword>
<evidence type="ECO:0000256" key="11">
    <source>
        <dbReference type="SAM" id="MobiDB-lite"/>
    </source>
</evidence>
<feature type="transmembrane region" description="Helical" evidence="10">
    <location>
        <begin position="59"/>
        <end position="82"/>
    </location>
</feature>
<feature type="transmembrane region" description="Helical" evidence="10">
    <location>
        <begin position="191"/>
        <end position="217"/>
    </location>
</feature>
<dbReference type="Gene3D" id="1.10.3720.10">
    <property type="entry name" value="MetI-like"/>
    <property type="match status" value="1"/>
</dbReference>
<evidence type="ECO:0000313" key="14">
    <source>
        <dbReference type="Proteomes" id="UP000460272"/>
    </source>
</evidence>
<feature type="domain" description="ABC transmembrane type-1" evidence="12">
    <location>
        <begin position="153"/>
        <end position="356"/>
    </location>
</feature>
<feature type="transmembrane region" description="Helical" evidence="10">
    <location>
        <begin position="266"/>
        <end position="288"/>
    </location>
</feature>
<evidence type="ECO:0000256" key="4">
    <source>
        <dbReference type="ARBA" id="ARBA00022448"/>
    </source>
</evidence>
<dbReference type="InterPro" id="IPR005672">
    <property type="entry name" value="Phosphate_PstA"/>
</dbReference>
<proteinExistence type="inferred from homology"/>
<feature type="transmembrane region" description="Helical" evidence="10">
    <location>
        <begin position="338"/>
        <end position="356"/>
    </location>
</feature>
<evidence type="ECO:0000256" key="9">
    <source>
        <dbReference type="ARBA" id="ARBA00023136"/>
    </source>
</evidence>
<dbReference type="AlphaFoldDB" id="A0A6P2CCF4"/>
<dbReference type="PANTHER" id="PTHR42922:SF1">
    <property type="entry name" value="PHOSPHATE TRANSPORT SYSTEM PERMEASE PROTEIN PSTA"/>
    <property type="match status" value="1"/>
</dbReference>
<feature type="transmembrane region" description="Helical" evidence="10">
    <location>
        <begin position="160"/>
        <end position="179"/>
    </location>
</feature>
<evidence type="ECO:0000259" key="12">
    <source>
        <dbReference type="PROSITE" id="PS50928"/>
    </source>
</evidence>
<comment type="similarity">
    <text evidence="3 10">Belongs to the binding-protein-dependent transport system permease family. CysTW subfamily.</text>
</comment>
<dbReference type="NCBIfam" id="TIGR00974">
    <property type="entry name" value="3a0107s02c"/>
    <property type="match status" value="1"/>
</dbReference>
<sequence>MATDIDSALGTAAAPPGEPAPDAPIRIREITAEGTLTILGAAAAALALCWVLYERVLPFTGVLGFWLCWYGLFLLCYAGVASLQWNRLAVRDRVVSVGLTTAGLLATALVIDQVGYTLVRGLTVVNRTSFFTESMVNTAALSPISSGGIGHALVGTLEQLTLATLLSVPLGIAAALYLAEVGGPGARPVRTLVDAMTALPDIIAGLFVLAFFVLTVGLPKSGFAAAIALAVTMLPIVTRASETVLRIVPGTLREASYALGGSQWRTVLMVVLPTARSGLATAVVLGMARGIGETAPVLLVSGYSNAYNWNPFNGWQTSLPLYIYNEIQKPELADHARAFGGGFALIALVLVLFTIARRLGGGAPGELTRRQRRKLERQAAQRVAALRLAPPTGRTGR</sequence>
<evidence type="ECO:0000256" key="1">
    <source>
        <dbReference type="ARBA" id="ARBA00003510"/>
    </source>
</evidence>
<dbReference type="GO" id="GO:0035435">
    <property type="term" value="P:phosphate ion transmembrane transport"/>
    <property type="evidence" value="ECO:0007669"/>
    <property type="project" value="InterPro"/>
</dbReference>
<dbReference type="CDD" id="cd06261">
    <property type="entry name" value="TM_PBP2"/>
    <property type="match status" value="1"/>
</dbReference>
<keyword evidence="4" id="KW-0813">Transport</keyword>
<keyword evidence="14" id="KW-1185">Reference proteome</keyword>
<gene>
    <name evidence="13" type="primary">pstA</name>
    <name evidence="13" type="ORF">EAS64_08150</name>
</gene>
<evidence type="ECO:0000313" key="13">
    <source>
        <dbReference type="EMBL" id="TVZ07253.1"/>
    </source>
</evidence>
<comment type="caution">
    <text evidence="13">The sequence shown here is derived from an EMBL/GenBank/DDBJ whole genome shotgun (WGS) entry which is preliminary data.</text>
</comment>
<evidence type="ECO:0000256" key="2">
    <source>
        <dbReference type="ARBA" id="ARBA00004651"/>
    </source>
</evidence>
<evidence type="ECO:0000256" key="7">
    <source>
        <dbReference type="ARBA" id="ARBA00022692"/>
    </source>
</evidence>
<evidence type="ECO:0000256" key="10">
    <source>
        <dbReference type="RuleBase" id="RU363043"/>
    </source>
</evidence>